<accession>A0A8B9MYP0</accession>
<proteinExistence type="predicted"/>
<organism evidence="1 2">
    <name type="scientific">Accipiter nisus</name>
    <name type="common">Eurasian sparrowhawk</name>
    <dbReference type="NCBI Taxonomy" id="211598"/>
    <lineage>
        <taxon>Eukaryota</taxon>
        <taxon>Metazoa</taxon>
        <taxon>Chordata</taxon>
        <taxon>Craniata</taxon>
        <taxon>Vertebrata</taxon>
        <taxon>Euteleostomi</taxon>
        <taxon>Archelosauria</taxon>
        <taxon>Archosauria</taxon>
        <taxon>Dinosauria</taxon>
        <taxon>Saurischia</taxon>
        <taxon>Theropoda</taxon>
        <taxon>Coelurosauria</taxon>
        <taxon>Aves</taxon>
        <taxon>Neognathae</taxon>
        <taxon>Neoaves</taxon>
        <taxon>Telluraves</taxon>
        <taxon>Accipitrimorphae</taxon>
        <taxon>Accipitriformes</taxon>
        <taxon>Accipitridae</taxon>
        <taxon>Accipitrinae</taxon>
        <taxon>Accipiter</taxon>
    </lineage>
</organism>
<dbReference type="GO" id="GO:0005813">
    <property type="term" value="C:centrosome"/>
    <property type="evidence" value="ECO:0007669"/>
    <property type="project" value="TreeGrafter"/>
</dbReference>
<dbReference type="GO" id="GO:0005765">
    <property type="term" value="C:lysosomal membrane"/>
    <property type="evidence" value="ECO:0007669"/>
    <property type="project" value="TreeGrafter"/>
</dbReference>
<dbReference type="AlphaFoldDB" id="A0A8B9MYP0"/>
<reference evidence="1" key="2">
    <citation type="submission" date="2025-09" db="UniProtKB">
        <authorList>
            <consortium name="Ensembl"/>
        </authorList>
    </citation>
    <scope>IDENTIFICATION</scope>
</reference>
<dbReference type="PANTHER" id="PTHR46591">
    <property type="entry name" value="ZINC FINGER FYVE DOMAIN-CONTAINING PROTEIN 26"/>
    <property type="match status" value="1"/>
</dbReference>
<dbReference type="GO" id="GO:0030496">
    <property type="term" value="C:midbody"/>
    <property type="evidence" value="ECO:0007669"/>
    <property type="project" value="TreeGrafter"/>
</dbReference>
<keyword evidence="2" id="KW-1185">Reference proteome</keyword>
<dbReference type="Ensembl" id="ENSANIT00000014556.1">
    <property type="protein sequence ID" value="ENSANIP00000014072.1"/>
    <property type="gene ID" value="ENSANIG00000009560.1"/>
</dbReference>
<evidence type="ECO:0000313" key="2">
    <source>
        <dbReference type="Proteomes" id="UP000694541"/>
    </source>
</evidence>
<dbReference type="GO" id="GO:0032266">
    <property type="term" value="F:phosphatidylinositol-3-phosphate binding"/>
    <property type="evidence" value="ECO:0007669"/>
    <property type="project" value="InterPro"/>
</dbReference>
<reference evidence="1" key="1">
    <citation type="submission" date="2025-08" db="UniProtKB">
        <authorList>
            <consortium name="Ensembl"/>
        </authorList>
    </citation>
    <scope>IDENTIFICATION</scope>
</reference>
<dbReference type="Proteomes" id="UP000694541">
    <property type="component" value="Unplaced"/>
</dbReference>
<sequence length="314" mass="35877">MCEGKIQHNSYYQECLFYLHSYGTNLAIISFYMRHDCMREALLHLLNKESPSEVFIEGIFIPSYESGKLHMLENLLETIDPGLESWGVYLIAACKYLQRKNYYHILYELQQFMKDHVRAAMTCIRFFTHGAKSYTELGGKQTWLLKIKDHLKVYLQEVSRSSGRKKMAFTFRKKMSATDVSRHINTVDLQMEVTKFLHRCESSGTCQMSGSSLPTLFGNNNMKMDVACKVLIAISNTALFFIININFKHLMVGATSCIFHGQVTCPCIQPTVYEKCIKEETNNDNDNTNKMTTVVIKGLECTNNAQGNCSPPAD</sequence>
<dbReference type="InterPro" id="IPR028730">
    <property type="entry name" value="ZFYVE26"/>
</dbReference>
<protein>
    <submittedName>
        <fullName evidence="1">Uncharacterized protein</fullName>
    </submittedName>
</protein>
<evidence type="ECO:0000313" key="1">
    <source>
        <dbReference type="Ensembl" id="ENSANIP00000014072.1"/>
    </source>
</evidence>
<name>A0A8B9MYP0_9AVES</name>
<dbReference type="GO" id="GO:0032465">
    <property type="term" value="P:regulation of cytokinesis"/>
    <property type="evidence" value="ECO:0007669"/>
    <property type="project" value="TreeGrafter"/>
</dbReference>
<dbReference type="GO" id="GO:0000724">
    <property type="term" value="P:double-strand break repair via homologous recombination"/>
    <property type="evidence" value="ECO:0007669"/>
    <property type="project" value="InterPro"/>
</dbReference>
<dbReference type="GO" id="GO:0000281">
    <property type="term" value="P:mitotic cytokinesis"/>
    <property type="evidence" value="ECO:0007669"/>
    <property type="project" value="InterPro"/>
</dbReference>
<dbReference type="PANTHER" id="PTHR46591:SF1">
    <property type="entry name" value="ZINC FINGER FYVE DOMAIN-CONTAINING PROTEIN 26"/>
    <property type="match status" value="1"/>
</dbReference>